<evidence type="ECO:0000313" key="1">
    <source>
        <dbReference type="EMBL" id="KXG77667.1"/>
    </source>
</evidence>
<dbReference type="Proteomes" id="UP000070456">
    <property type="component" value="Unassembled WGS sequence"/>
</dbReference>
<comment type="caution">
    <text evidence="1">The sequence shown here is derived from an EMBL/GenBank/DDBJ whole genome shotgun (WGS) entry which is preliminary data.</text>
</comment>
<dbReference type="AlphaFoldDB" id="A0A140LAU2"/>
<keyword evidence="2" id="KW-1185">Reference proteome</keyword>
<dbReference type="EMBL" id="LOEE01000012">
    <property type="protein sequence ID" value="KXG77667.1"/>
    <property type="molecule type" value="Genomic_DNA"/>
</dbReference>
<name>A0A140LAU2_9FIRM</name>
<sequence length="84" mass="9488">MRSGDVPYGCYKNAKGHNLIFVCMFVYRIRLTPILPSVILSFENCNNIVYPRNVQYIHTVTVDVSICINTDGHLGDCTTTGLYK</sequence>
<dbReference type="STRING" id="520762.AN619_03960"/>
<protein>
    <submittedName>
        <fullName evidence="1">Uncharacterized protein</fullName>
    </submittedName>
</protein>
<organism evidence="1 2">
    <name type="scientific">Thermotalea metallivorans</name>
    <dbReference type="NCBI Taxonomy" id="520762"/>
    <lineage>
        <taxon>Bacteria</taxon>
        <taxon>Bacillati</taxon>
        <taxon>Bacillota</taxon>
        <taxon>Clostridia</taxon>
        <taxon>Peptostreptococcales</taxon>
        <taxon>Thermotaleaceae</taxon>
        <taxon>Thermotalea</taxon>
    </lineage>
</organism>
<evidence type="ECO:0000313" key="2">
    <source>
        <dbReference type="Proteomes" id="UP000070456"/>
    </source>
</evidence>
<gene>
    <name evidence="1" type="ORF">AN619_03960</name>
</gene>
<accession>A0A140LAU2</accession>
<reference evidence="1 2" key="1">
    <citation type="submission" date="2015-12" db="EMBL/GenBank/DDBJ databases">
        <title>Draft genome sequence of the thermoanaerobe Thermotalea metallivorans, an isolate from the runoff channel of the Great Artesian Basin, Australia.</title>
        <authorList>
            <person name="Patel B.K."/>
        </authorList>
    </citation>
    <scope>NUCLEOTIDE SEQUENCE [LARGE SCALE GENOMIC DNA]</scope>
    <source>
        <strain evidence="1 2">B2-1</strain>
    </source>
</reference>
<proteinExistence type="predicted"/>